<keyword evidence="1" id="KW-0812">Transmembrane</keyword>
<reference evidence="2 3" key="1">
    <citation type="submission" date="2019-10" db="EMBL/GenBank/DDBJ databases">
        <title>Genome Sequences from Six Type Strain Members of the Archaeal Family Sulfolobaceae: Acidianus ambivalens, Acidianus infernus, Metallosphaera prunae, Stygiolobus azoricus, Sulfolobus metallicus, and Sulfurisphaera ohwakuensis.</title>
        <authorList>
            <person name="Counts J.A."/>
            <person name="Kelly R.M."/>
        </authorList>
    </citation>
    <scope>NUCLEOTIDE SEQUENCE [LARGE SCALE GENOMIC DNA]</scope>
    <source>
        <strain evidence="2 3">TA-1</strain>
    </source>
</reference>
<organism evidence="2 3">
    <name type="scientific">Sulfurisphaera ohwakuensis</name>
    <dbReference type="NCBI Taxonomy" id="69656"/>
    <lineage>
        <taxon>Archaea</taxon>
        <taxon>Thermoproteota</taxon>
        <taxon>Thermoprotei</taxon>
        <taxon>Sulfolobales</taxon>
        <taxon>Sulfolobaceae</taxon>
        <taxon>Sulfurisphaera</taxon>
    </lineage>
</organism>
<evidence type="ECO:0000313" key="3">
    <source>
        <dbReference type="Proteomes" id="UP000427373"/>
    </source>
</evidence>
<sequence length="263" mass="29529">MSIMVKSFYYLSSLILGFLLVYISPLSPNYEIYVILGNLIFWLSLLIFLMKGPMSNIFTYLRKHLNKFSLSILVAYLSVHYFVYSIALERLLTGFYGILFYVNTPFISLSITPFYPPSFYTAFINIIFNPTVAIGFPPNYYIELSLYSIVLGFLIGSVVTVTIVRVLELSKVIKLKIILLLPILGVIAGGSCCISLPILLATVIPAANVLFFLPLGNTALFLAYILLPPITATGLAIHFRSLIPRPPKEMRIKILPQNKNNKL</sequence>
<feature type="transmembrane region" description="Helical" evidence="1">
    <location>
        <begin position="179"/>
        <end position="207"/>
    </location>
</feature>
<keyword evidence="1" id="KW-0472">Membrane</keyword>
<feature type="transmembrane region" description="Helical" evidence="1">
    <location>
        <begin position="94"/>
        <end position="115"/>
    </location>
</feature>
<feature type="transmembrane region" description="Helical" evidence="1">
    <location>
        <begin position="219"/>
        <end position="243"/>
    </location>
</feature>
<feature type="transmembrane region" description="Helical" evidence="1">
    <location>
        <begin position="146"/>
        <end position="167"/>
    </location>
</feature>
<proteinExistence type="predicted"/>
<protein>
    <submittedName>
        <fullName evidence="2">Uncharacterized protein</fullName>
    </submittedName>
</protein>
<gene>
    <name evidence="2" type="ORF">D1869_13095</name>
</gene>
<feature type="transmembrane region" description="Helical" evidence="1">
    <location>
        <begin position="70"/>
        <end position="88"/>
    </location>
</feature>
<name>A0A650CKM3_SULOH</name>
<dbReference type="EMBL" id="CP045484">
    <property type="protein sequence ID" value="QGR18017.1"/>
    <property type="molecule type" value="Genomic_DNA"/>
</dbReference>
<dbReference type="AlphaFoldDB" id="A0A650CKM3"/>
<feature type="transmembrane region" description="Helical" evidence="1">
    <location>
        <begin position="7"/>
        <end position="24"/>
    </location>
</feature>
<dbReference type="Proteomes" id="UP000427373">
    <property type="component" value="Chromosome"/>
</dbReference>
<evidence type="ECO:0000313" key="2">
    <source>
        <dbReference type="EMBL" id="QGR18017.1"/>
    </source>
</evidence>
<dbReference type="KEGG" id="soh:D1869_13095"/>
<accession>A0A650CKM3</accession>
<keyword evidence="1" id="KW-1133">Transmembrane helix</keyword>
<keyword evidence="3" id="KW-1185">Reference proteome</keyword>
<feature type="transmembrane region" description="Helical" evidence="1">
    <location>
        <begin position="30"/>
        <end position="49"/>
    </location>
</feature>
<dbReference type="OrthoDB" id="34735at2157"/>
<evidence type="ECO:0000256" key="1">
    <source>
        <dbReference type="SAM" id="Phobius"/>
    </source>
</evidence>
<feature type="transmembrane region" description="Helical" evidence="1">
    <location>
        <begin position="122"/>
        <end position="140"/>
    </location>
</feature>